<name>A0A7G1NQV5_9ACTN</name>
<evidence type="ECO:0000256" key="2">
    <source>
        <dbReference type="ARBA" id="ARBA00023125"/>
    </source>
</evidence>
<evidence type="ECO:0000259" key="5">
    <source>
        <dbReference type="PROSITE" id="PS51078"/>
    </source>
</evidence>
<dbReference type="Pfam" id="PF01614">
    <property type="entry name" value="IclR_C"/>
    <property type="match status" value="1"/>
</dbReference>
<keyword evidence="2" id="KW-0238">DNA-binding</keyword>
<feature type="domain" description="IclR-ED" evidence="5">
    <location>
        <begin position="62"/>
        <end position="244"/>
    </location>
</feature>
<evidence type="ECO:0000256" key="1">
    <source>
        <dbReference type="ARBA" id="ARBA00023015"/>
    </source>
</evidence>
<dbReference type="PROSITE" id="PS51077">
    <property type="entry name" value="HTH_ICLR"/>
    <property type="match status" value="1"/>
</dbReference>
<dbReference type="InterPro" id="IPR036388">
    <property type="entry name" value="WH-like_DNA-bd_sf"/>
</dbReference>
<accession>A0A7G1NQV5</accession>
<dbReference type="InterPro" id="IPR029016">
    <property type="entry name" value="GAF-like_dom_sf"/>
</dbReference>
<dbReference type="GO" id="GO:0045893">
    <property type="term" value="P:positive regulation of DNA-templated transcription"/>
    <property type="evidence" value="ECO:0007669"/>
    <property type="project" value="InterPro"/>
</dbReference>
<dbReference type="SUPFAM" id="SSF46785">
    <property type="entry name" value="Winged helix' DNA-binding domain"/>
    <property type="match status" value="1"/>
</dbReference>
<dbReference type="SMART" id="SM00346">
    <property type="entry name" value="HTH_ICLR"/>
    <property type="match status" value="1"/>
</dbReference>
<dbReference type="KEGG" id="stui:GCM10017668_58070"/>
<reference evidence="6 7" key="1">
    <citation type="journal article" date="2014" name="Int. J. Syst. Evol. Microbiol.">
        <title>Complete genome sequence of Corynebacterium casei LMG S-19264T (=DSM 44701T), isolated from a smear-ripened cheese.</title>
        <authorList>
            <consortium name="US DOE Joint Genome Institute (JGI-PGF)"/>
            <person name="Walter F."/>
            <person name="Albersmeier A."/>
            <person name="Kalinowski J."/>
            <person name="Ruckert C."/>
        </authorList>
    </citation>
    <scope>NUCLEOTIDE SEQUENCE [LARGE SCALE GENOMIC DNA]</scope>
    <source>
        <strain evidence="6 7">JCM 4255</strain>
    </source>
</reference>
<protein>
    <submittedName>
        <fullName evidence="6">IclR family transcriptional regulator</fullName>
    </submittedName>
</protein>
<dbReference type="Pfam" id="PF09339">
    <property type="entry name" value="HTH_IclR"/>
    <property type="match status" value="1"/>
</dbReference>
<dbReference type="PANTHER" id="PTHR30136:SF34">
    <property type="entry name" value="TRANSCRIPTIONAL REGULATOR"/>
    <property type="match status" value="1"/>
</dbReference>
<dbReference type="Gene3D" id="1.10.10.10">
    <property type="entry name" value="Winged helix-like DNA-binding domain superfamily/Winged helix DNA-binding domain"/>
    <property type="match status" value="1"/>
</dbReference>
<sequence>MAGLAKGLAVIETFGRSRTQLTVSEAAQATGLTRATARRCLLTLTELGYLAHDGKHFRPTPRMARLGGSYTRTDPLPRLAQPHLVSAREALGESVSLAVLDDGAAVFVARAETERVVSAGVQVGTRLAAYSSATGRVLLAALPDAELGAYLAGCRPQARTPKSLVDVEEIRRQVLAVREGAAAVTDEELELGMRSMATPVRDAQGDIRAALSVSAFTARISMEDMREQFLPVLEDHAERIGRML</sequence>
<dbReference type="GO" id="GO:0003700">
    <property type="term" value="F:DNA-binding transcription factor activity"/>
    <property type="evidence" value="ECO:0007669"/>
    <property type="project" value="TreeGrafter"/>
</dbReference>
<keyword evidence="1" id="KW-0805">Transcription regulation</keyword>
<evidence type="ECO:0000259" key="4">
    <source>
        <dbReference type="PROSITE" id="PS51077"/>
    </source>
</evidence>
<dbReference type="InterPro" id="IPR050707">
    <property type="entry name" value="HTH_MetabolicPath_Reg"/>
</dbReference>
<evidence type="ECO:0000313" key="6">
    <source>
        <dbReference type="EMBL" id="BCL23964.1"/>
    </source>
</evidence>
<evidence type="ECO:0000313" key="7">
    <source>
        <dbReference type="Proteomes" id="UP000516373"/>
    </source>
</evidence>
<keyword evidence="3" id="KW-0804">Transcription</keyword>
<dbReference type="PANTHER" id="PTHR30136">
    <property type="entry name" value="HELIX-TURN-HELIX TRANSCRIPTIONAL REGULATOR, ICLR FAMILY"/>
    <property type="match status" value="1"/>
</dbReference>
<dbReference type="GO" id="GO:0046278">
    <property type="term" value="P:3,4-dihydroxybenzoate metabolic process"/>
    <property type="evidence" value="ECO:0007669"/>
    <property type="project" value="InterPro"/>
</dbReference>
<dbReference type="RefSeq" id="WP_190903367.1">
    <property type="nucleotide sequence ID" value="NZ_AP023439.1"/>
</dbReference>
<dbReference type="EMBL" id="AP023439">
    <property type="protein sequence ID" value="BCL23964.1"/>
    <property type="molecule type" value="Genomic_DNA"/>
</dbReference>
<dbReference type="AlphaFoldDB" id="A0A7G1NQV5"/>
<dbReference type="InterPro" id="IPR012794">
    <property type="entry name" value="PcaR_PcaU"/>
</dbReference>
<dbReference type="InterPro" id="IPR036390">
    <property type="entry name" value="WH_DNA-bd_sf"/>
</dbReference>
<dbReference type="SUPFAM" id="SSF55781">
    <property type="entry name" value="GAF domain-like"/>
    <property type="match status" value="1"/>
</dbReference>
<gene>
    <name evidence="6" type="ORF">GCM10017668_58070</name>
</gene>
<dbReference type="InterPro" id="IPR005471">
    <property type="entry name" value="Tscrpt_reg_IclR_N"/>
</dbReference>
<organism evidence="6 7">
    <name type="scientific">Streptomyces tuirus</name>
    <dbReference type="NCBI Taxonomy" id="68278"/>
    <lineage>
        <taxon>Bacteria</taxon>
        <taxon>Bacillati</taxon>
        <taxon>Actinomycetota</taxon>
        <taxon>Actinomycetes</taxon>
        <taxon>Kitasatosporales</taxon>
        <taxon>Streptomycetaceae</taxon>
        <taxon>Streptomyces</taxon>
    </lineage>
</organism>
<proteinExistence type="predicted"/>
<dbReference type="GO" id="GO:0045892">
    <property type="term" value="P:negative regulation of DNA-templated transcription"/>
    <property type="evidence" value="ECO:0007669"/>
    <property type="project" value="TreeGrafter"/>
</dbReference>
<dbReference type="InterPro" id="IPR014757">
    <property type="entry name" value="Tscrpt_reg_IclR_C"/>
</dbReference>
<dbReference type="PROSITE" id="PS51078">
    <property type="entry name" value="ICLR_ED"/>
    <property type="match status" value="1"/>
</dbReference>
<feature type="domain" description="HTH iclR-type" evidence="4">
    <location>
        <begin position="1"/>
        <end position="68"/>
    </location>
</feature>
<dbReference type="Proteomes" id="UP000516373">
    <property type="component" value="Chromosome"/>
</dbReference>
<dbReference type="NCBIfam" id="TIGR02431">
    <property type="entry name" value="pcaR_pcaU"/>
    <property type="match status" value="1"/>
</dbReference>
<dbReference type="Gene3D" id="3.30.450.40">
    <property type="match status" value="1"/>
</dbReference>
<dbReference type="GO" id="GO:0003677">
    <property type="term" value="F:DNA binding"/>
    <property type="evidence" value="ECO:0007669"/>
    <property type="project" value="UniProtKB-KW"/>
</dbReference>
<evidence type="ECO:0000256" key="3">
    <source>
        <dbReference type="ARBA" id="ARBA00023163"/>
    </source>
</evidence>